<dbReference type="PANTHER" id="PTHR23502">
    <property type="entry name" value="MAJOR FACILITATOR SUPERFAMILY"/>
    <property type="match status" value="1"/>
</dbReference>
<dbReference type="FunFam" id="1.20.1250.20:FF:000011">
    <property type="entry name" value="MFS multidrug transporter, putative"/>
    <property type="match status" value="1"/>
</dbReference>
<keyword evidence="11" id="KW-1185">Reference proteome</keyword>
<dbReference type="Proteomes" id="UP000234585">
    <property type="component" value="Unassembled WGS sequence"/>
</dbReference>
<evidence type="ECO:0000256" key="4">
    <source>
        <dbReference type="ARBA" id="ARBA00022692"/>
    </source>
</evidence>
<evidence type="ECO:0000256" key="2">
    <source>
        <dbReference type="ARBA" id="ARBA00022448"/>
    </source>
</evidence>
<proteinExistence type="inferred from homology"/>
<reference evidence="10 11" key="1">
    <citation type="submission" date="2017-12" db="EMBL/GenBank/DDBJ databases">
        <authorList>
            <consortium name="DOE Joint Genome Institute"/>
            <person name="Haridas S."/>
            <person name="Kjaerbolling I."/>
            <person name="Vesth T.C."/>
            <person name="Frisvad J.C."/>
            <person name="Nybo J.L."/>
            <person name="Theobald S."/>
            <person name="Kuo A."/>
            <person name="Bowyer P."/>
            <person name="Matsuda Y."/>
            <person name="Mondo S."/>
            <person name="Lyhne E.K."/>
            <person name="Kogle M.E."/>
            <person name="Clum A."/>
            <person name="Lipzen A."/>
            <person name="Salamov A."/>
            <person name="Ngan C.Y."/>
            <person name="Daum C."/>
            <person name="Chiniquy J."/>
            <person name="Barry K."/>
            <person name="LaButti K."/>
            <person name="Simmons B.A."/>
            <person name="Magnuson J.K."/>
            <person name="Mortensen U.H."/>
            <person name="Larsen T.O."/>
            <person name="Grigoriev I.V."/>
            <person name="Baker S.E."/>
            <person name="Andersen M.R."/>
            <person name="Nordberg H.P."/>
            <person name="Cantor M.N."/>
            <person name="Hua S.X."/>
        </authorList>
    </citation>
    <scope>NUCLEOTIDE SEQUENCE [LARGE SCALE GENOMIC DNA]</scope>
    <source>
        <strain evidence="10 11">CBS 102.13</strain>
    </source>
</reference>
<protein>
    <submittedName>
        <fullName evidence="10">Major facilitator superfamily domain-containing protein</fullName>
    </submittedName>
</protein>
<dbReference type="OrthoDB" id="446368at2759"/>
<dbReference type="Pfam" id="PF07690">
    <property type="entry name" value="MFS_1"/>
    <property type="match status" value="1"/>
</dbReference>
<evidence type="ECO:0000313" key="10">
    <source>
        <dbReference type="EMBL" id="PLB41066.1"/>
    </source>
</evidence>
<feature type="transmembrane region" description="Helical" evidence="8">
    <location>
        <begin position="196"/>
        <end position="220"/>
    </location>
</feature>
<dbReference type="PROSITE" id="PS50850">
    <property type="entry name" value="MFS"/>
    <property type="match status" value="1"/>
</dbReference>
<feature type="transmembrane region" description="Helical" evidence="8">
    <location>
        <begin position="476"/>
        <end position="498"/>
    </location>
</feature>
<gene>
    <name evidence="10" type="ORF">BDW47DRAFT_134189</name>
</gene>
<keyword evidence="3" id="KW-1003">Cell membrane</keyword>
<evidence type="ECO:0000256" key="1">
    <source>
        <dbReference type="ARBA" id="ARBA00004651"/>
    </source>
</evidence>
<feature type="transmembrane region" description="Helical" evidence="8">
    <location>
        <begin position="441"/>
        <end position="464"/>
    </location>
</feature>
<dbReference type="Gene3D" id="1.20.1250.20">
    <property type="entry name" value="MFS general substrate transporter like domains"/>
    <property type="match status" value="1"/>
</dbReference>
<dbReference type="InterPro" id="IPR036259">
    <property type="entry name" value="MFS_trans_sf"/>
</dbReference>
<dbReference type="RefSeq" id="XP_024675078.1">
    <property type="nucleotide sequence ID" value="XM_024818030.1"/>
</dbReference>
<evidence type="ECO:0000256" key="3">
    <source>
        <dbReference type="ARBA" id="ARBA00022475"/>
    </source>
</evidence>
<dbReference type="GO" id="GO:0005886">
    <property type="term" value="C:plasma membrane"/>
    <property type="evidence" value="ECO:0007669"/>
    <property type="project" value="UniProtKB-SubCell"/>
</dbReference>
<evidence type="ECO:0000313" key="11">
    <source>
        <dbReference type="Proteomes" id="UP000234585"/>
    </source>
</evidence>
<feature type="transmembrane region" description="Helical" evidence="8">
    <location>
        <begin position="336"/>
        <end position="361"/>
    </location>
</feature>
<name>A0A2I2FKB0_ASPCN</name>
<comment type="subcellular location">
    <subcellularLocation>
        <location evidence="1">Cell membrane</location>
        <topology evidence="1">Multi-pass membrane protein</topology>
    </subcellularLocation>
</comment>
<dbReference type="InterPro" id="IPR011701">
    <property type="entry name" value="MFS"/>
</dbReference>
<comment type="similarity">
    <text evidence="7">Belongs to the major facilitator superfamily. DHA1 family. Polyamines/proton antiporter (TC 2.A.1.2.16) subfamily.</text>
</comment>
<organism evidence="10 11">
    <name type="scientific">Aspergillus candidus</name>
    <dbReference type="NCBI Taxonomy" id="41067"/>
    <lineage>
        <taxon>Eukaryota</taxon>
        <taxon>Fungi</taxon>
        <taxon>Dikarya</taxon>
        <taxon>Ascomycota</taxon>
        <taxon>Pezizomycotina</taxon>
        <taxon>Eurotiomycetes</taxon>
        <taxon>Eurotiomycetidae</taxon>
        <taxon>Eurotiales</taxon>
        <taxon>Aspergillaceae</taxon>
        <taxon>Aspergillus</taxon>
        <taxon>Aspergillus subgen. Circumdati</taxon>
    </lineage>
</organism>
<sequence>MGVLPTTTSQDPVESSILVGLTRKPWRLNVTSSQDILDYPYQGSGTAEDPYIVGWLPDDVENPKNYSETLRWSVTALIATMTLAVALASSAYSGTVGPLIAEFQCSQEVIILGLSLMVLGYAIGPLLWAPISESLGRRNIFLLSYAGYTAFTAGCCGSQNVWTLIILRFLTGVCGSSSLCIPGGQIADMFAPELRGLGVGVFCLAPFIGPALGPIIGGFLGDAGGWRWVMGLLAIMGALLTLTAYLFMPETYAPALLRARADRLSTATSKVYKTAEDAENPLVFKEVVKHALFRPWVLLFREPIVLSLTLYMSAIYGTLYLCFAAFPIVFQENRGWSAGIGGLGFTGVLVGLFVGILIICWDNTRYVRIYRANGGIAPPECRLPAVIAGGVSIVVGLAWFAATDAPTVHWVVPIIAGAPFGAGFVLVFICCANYLIDAYTIFAASVLASNSVMRSVFACVFPLFTTYMFNDIGIHWGVAVPGFIALACLPFPVLFYLYGARIRARCKYAALALEHTQRGTKTMAYIQSKLALSLPL</sequence>
<feature type="transmembrane region" description="Helical" evidence="8">
    <location>
        <begin position="408"/>
        <end position="429"/>
    </location>
</feature>
<dbReference type="GeneID" id="36525190"/>
<evidence type="ECO:0000256" key="7">
    <source>
        <dbReference type="ARBA" id="ARBA00038459"/>
    </source>
</evidence>
<accession>A0A2I2FKB0</accession>
<dbReference type="CDD" id="cd17323">
    <property type="entry name" value="MFS_Tpo1_MDR_like"/>
    <property type="match status" value="1"/>
</dbReference>
<feature type="domain" description="Major facilitator superfamily (MFS) profile" evidence="9">
    <location>
        <begin position="74"/>
        <end position="505"/>
    </location>
</feature>
<feature type="transmembrane region" description="Helical" evidence="8">
    <location>
        <begin position="109"/>
        <end position="128"/>
    </location>
</feature>
<dbReference type="GO" id="GO:0022857">
    <property type="term" value="F:transmembrane transporter activity"/>
    <property type="evidence" value="ECO:0007669"/>
    <property type="project" value="InterPro"/>
</dbReference>
<feature type="transmembrane region" description="Helical" evidence="8">
    <location>
        <begin position="70"/>
        <end position="89"/>
    </location>
</feature>
<dbReference type="AlphaFoldDB" id="A0A2I2FKB0"/>
<dbReference type="PANTHER" id="PTHR23502:SF186">
    <property type="entry name" value="MAJOR FACILITATOR SUPERFAMILY (MFS) PROFILE DOMAIN-CONTAINING PROTEIN"/>
    <property type="match status" value="1"/>
</dbReference>
<keyword evidence="4 8" id="KW-0812">Transmembrane</keyword>
<evidence type="ECO:0000256" key="8">
    <source>
        <dbReference type="SAM" id="Phobius"/>
    </source>
</evidence>
<evidence type="ECO:0000256" key="5">
    <source>
        <dbReference type="ARBA" id="ARBA00022989"/>
    </source>
</evidence>
<feature type="transmembrane region" description="Helical" evidence="8">
    <location>
        <begin position="382"/>
        <end position="402"/>
    </location>
</feature>
<feature type="transmembrane region" description="Helical" evidence="8">
    <location>
        <begin position="226"/>
        <end position="248"/>
    </location>
</feature>
<keyword evidence="2" id="KW-0813">Transport</keyword>
<dbReference type="EMBL" id="KZ559122">
    <property type="protein sequence ID" value="PLB41066.1"/>
    <property type="molecule type" value="Genomic_DNA"/>
</dbReference>
<evidence type="ECO:0000256" key="6">
    <source>
        <dbReference type="ARBA" id="ARBA00023136"/>
    </source>
</evidence>
<dbReference type="InterPro" id="IPR020846">
    <property type="entry name" value="MFS_dom"/>
</dbReference>
<dbReference type="STRING" id="41067.A0A2I2FKB0"/>
<keyword evidence="6 8" id="KW-0472">Membrane</keyword>
<feature type="transmembrane region" description="Helical" evidence="8">
    <location>
        <begin position="304"/>
        <end position="330"/>
    </location>
</feature>
<keyword evidence="5 8" id="KW-1133">Transmembrane helix</keyword>
<evidence type="ECO:0000259" key="9">
    <source>
        <dbReference type="PROSITE" id="PS50850"/>
    </source>
</evidence>
<dbReference type="SUPFAM" id="SSF103473">
    <property type="entry name" value="MFS general substrate transporter"/>
    <property type="match status" value="1"/>
</dbReference>